<organism evidence="1 2">
    <name type="scientific">Bradyrhizobium lablabi</name>
    <dbReference type="NCBI Taxonomy" id="722472"/>
    <lineage>
        <taxon>Bacteria</taxon>
        <taxon>Pseudomonadati</taxon>
        <taxon>Pseudomonadota</taxon>
        <taxon>Alphaproteobacteria</taxon>
        <taxon>Hyphomicrobiales</taxon>
        <taxon>Nitrobacteraceae</taxon>
        <taxon>Bradyrhizobium</taxon>
    </lineage>
</organism>
<dbReference type="Proteomes" id="UP000189935">
    <property type="component" value="Chromosome I"/>
</dbReference>
<sequence>MRPLAPRYLYFSYDARRQPVSHSYGIVCLSFAFAHGRALGTPATAEDTMIAVPLTSPNLFRCAPTTSTTAIEPEGERCGISPIDEPTIATAPFQPLDPSIVNDTIPTFFIGRNSEGFWVARDARGKIGGIFLFENSARSFARRNSEPAGCAMIFPLERFELDLENSGNPLVGHLRSLVHFATRRRQSMASLIGKMTEAVKRRSKHRPRSP</sequence>
<reference evidence="1 2" key="1">
    <citation type="submission" date="2016-11" db="EMBL/GenBank/DDBJ databases">
        <authorList>
            <person name="Jaros S."/>
            <person name="Januszkiewicz K."/>
            <person name="Wedrychowicz H."/>
        </authorList>
    </citation>
    <scope>NUCLEOTIDE SEQUENCE [LARGE SCALE GENOMIC DNA]</scope>
    <source>
        <strain evidence="1 2">GAS499</strain>
    </source>
</reference>
<protein>
    <submittedName>
        <fullName evidence="1">Uncharacterized protein</fullName>
    </submittedName>
</protein>
<dbReference type="AlphaFoldDB" id="A0A1M7DIW6"/>
<evidence type="ECO:0000313" key="1">
    <source>
        <dbReference type="EMBL" id="SHL79313.1"/>
    </source>
</evidence>
<name>A0A1M7DIW6_9BRAD</name>
<proteinExistence type="predicted"/>
<gene>
    <name evidence="1" type="ORF">SAMN05444159_6833</name>
</gene>
<dbReference type="EMBL" id="LT670844">
    <property type="protein sequence ID" value="SHL79313.1"/>
    <property type="molecule type" value="Genomic_DNA"/>
</dbReference>
<evidence type="ECO:0000313" key="2">
    <source>
        <dbReference type="Proteomes" id="UP000189935"/>
    </source>
</evidence>
<accession>A0A1M7DIW6</accession>